<dbReference type="PROSITE" id="PS50088">
    <property type="entry name" value="ANK_REPEAT"/>
    <property type="match status" value="3"/>
</dbReference>
<sequence length="182" mass="19904">MGQASSITCPDSFSVRSYLNAARRGNLEEVQQCLGRRNSDVNATNITNLSAIHLATKEGHIEVVRELLHQNANVNQTTPKGNTPLHIAAMHGQTDVTKLLLENGAHINAKSKFGFTPLYLAVMEQKEETVSLLLEYGADNTIAPDLEIKLTPLKVAEIQEYTAIVKLINEKSRAPIGDTNNS</sequence>
<organism evidence="4 5">
    <name type="scientific">Paralvinella palmiformis</name>
    <dbReference type="NCBI Taxonomy" id="53620"/>
    <lineage>
        <taxon>Eukaryota</taxon>
        <taxon>Metazoa</taxon>
        <taxon>Spiralia</taxon>
        <taxon>Lophotrochozoa</taxon>
        <taxon>Annelida</taxon>
        <taxon>Polychaeta</taxon>
        <taxon>Sedentaria</taxon>
        <taxon>Canalipalpata</taxon>
        <taxon>Terebellida</taxon>
        <taxon>Terebelliformia</taxon>
        <taxon>Alvinellidae</taxon>
        <taxon>Paralvinella</taxon>
    </lineage>
</organism>
<name>A0AAD9IW46_9ANNE</name>
<keyword evidence="5" id="KW-1185">Reference proteome</keyword>
<dbReference type="GO" id="GO:0005634">
    <property type="term" value="C:nucleus"/>
    <property type="evidence" value="ECO:0007669"/>
    <property type="project" value="TreeGrafter"/>
</dbReference>
<dbReference type="Pfam" id="PF00023">
    <property type="entry name" value="Ank"/>
    <property type="match status" value="1"/>
</dbReference>
<dbReference type="EMBL" id="JAODUP010001002">
    <property type="protein sequence ID" value="KAK2142032.1"/>
    <property type="molecule type" value="Genomic_DNA"/>
</dbReference>
<evidence type="ECO:0000256" key="3">
    <source>
        <dbReference type="PROSITE-ProRule" id="PRU00023"/>
    </source>
</evidence>
<dbReference type="SUPFAM" id="SSF48403">
    <property type="entry name" value="Ankyrin repeat"/>
    <property type="match status" value="1"/>
</dbReference>
<dbReference type="GO" id="GO:0061629">
    <property type="term" value="F:RNA polymerase II-specific DNA-binding transcription factor binding"/>
    <property type="evidence" value="ECO:0007669"/>
    <property type="project" value="TreeGrafter"/>
</dbReference>
<dbReference type="InterPro" id="IPR036770">
    <property type="entry name" value="Ankyrin_rpt-contain_sf"/>
</dbReference>
<accession>A0AAD9IW46</accession>
<proteinExistence type="predicted"/>
<reference evidence="4" key="1">
    <citation type="journal article" date="2023" name="Mol. Biol. Evol.">
        <title>Third-Generation Sequencing Reveals the Adaptive Role of the Epigenome in Three Deep-Sea Polychaetes.</title>
        <authorList>
            <person name="Perez M."/>
            <person name="Aroh O."/>
            <person name="Sun Y."/>
            <person name="Lan Y."/>
            <person name="Juniper S.K."/>
            <person name="Young C.R."/>
            <person name="Angers B."/>
            <person name="Qian P.Y."/>
        </authorList>
    </citation>
    <scope>NUCLEOTIDE SEQUENCE</scope>
    <source>
        <strain evidence="4">P08H-3</strain>
    </source>
</reference>
<protein>
    <submittedName>
        <fullName evidence="4">Uncharacterized protein</fullName>
    </submittedName>
</protein>
<dbReference type="Gene3D" id="1.25.40.20">
    <property type="entry name" value="Ankyrin repeat-containing domain"/>
    <property type="match status" value="1"/>
</dbReference>
<feature type="repeat" description="ANK" evidence="3">
    <location>
        <begin position="80"/>
        <end position="112"/>
    </location>
</feature>
<feature type="repeat" description="ANK" evidence="3">
    <location>
        <begin position="113"/>
        <end position="145"/>
    </location>
</feature>
<dbReference type="GO" id="GO:0006357">
    <property type="term" value="P:regulation of transcription by RNA polymerase II"/>
    <property type="evidence" value="ECO:0007669"/>
    <property type="project" value="TreeGrafter"/>
</dbReference>
<dbReference type="PANTHER" id="PTHR24126:SF46">
    <property type="entry name" value="ANKYRIN-3"/>
    <property type="match status" value="1"/>
</dbReference>
<evidence type="ECO:0000256" key="2">
    <source>
        <dbReference type="ARBA" id="ARBA00023043"/>
    </source>
</evidence>
<dbReference type="PRINTS" id="PR01415">
    <property type="entry name" value="ANKYRIN"/>
</dbReference>
<dbReference type="AlphaFoldDB" id="A0AAD9IW46"/>
<gene>
    <name evidence="4" type="ORF">LSH36_1002g01000</name>
</gene>
<comment type="caution">
    <text evidence="4">The sequence shown here is derived from an EMBL/GenBank/DDBJ whole genome shotgun (WGS) entry which is preliminary data.</text>
</comment>
<evidence type="ECO:0000313" key="5">
    <source>
        <dbReference type="Proteomes" id="UP001208570"/>
    </source>
</evidence>
<feature type="repeat" description="ANK" evidence="3">
    <location>
        <begin position="47"/>
        <end position="79"/>
    </location>
</feature>
<dbReference type="PANTHER" id="PTHR24126">
    <property type="entry name" value="ANKYRIN REPEAT, PH AND SEC7 DOMAIN CONTAINING PROTEIN SECG-RELATED"/>
    <property type="match status" value="1"/>
</dbReference>
<dbReference type="PROSITE" id="PS50297">
    <property type="entry name" value="ANK_REP_REGION"/>
    <property type="match status" value="3"/>
</dbReference>
<evidence type="ECO:0000313" key="4">
    <source>
        <dbReference type="EMBL" id="KAK2142032.1"/>
    </source>
</evidence>
<keyword evidence="2 3" id="KW-0040">ANK repeat</keyword>
<dbReference type="Proteomes" id="UP001208570">
    <property type="component" value="Unassembled WGS sequence"/>
</dbReference>
<dbReference type="InterPro" id="IPR002110">
    <property type="entry name" value="Ankyrin_rpt"/>
</dbReference>
<keyword evidence="1" id="KW-0677">Repeat</keyword>
<dbReference type="SMART" id="SM00248">
    <property type="entry name" value="ANK"/>
    <property type="match status" value="3"/>
</dbReference>
<dbReference type="Pfam" id="PF12796">
    <property type="entry name" value="Ank_2"/>
    <property type="match status" value="1"/>
</dbReference>
<evidence type="ECO:0000256" key="1">
    <source>
        <dbReference type="ARBA" id="ARBA00022737"/>
    </source>
</evidence>